<dbReference type="InterPro" id="IPR024171">
    <property type="entry name" value="SRK-like_kinase"/>
</dbReference>
<feature type="domain" description="Apple" evidence="24">
    <location>
        <begin position="305"/>
        <end position="383"/>
    </location>
</feature>
<comment type="catalytic activity">
    <reaction evidence="18 19">
        <text>L-seryl-[protein] + ATP = O-phospho-L-seryl-[protein] + ADP + H(+)</text>
        <dbReference type="Rhea" id="RHEA:17989"/>
        <dbReference type="Rhea" id="RHEA-COMP:9863"/>
        <dbReference type="Rhea" id="RHEA-COMP:11604"/>
        <dbReference type="ChEBI" id="CHEBI:15378"/>
        <dbReference type="ChEBI" id="CHEBI:29999"/>
        <dbReference type="ChEBI" id="CHEBI:30616"/>
        <dbReference type="ChEBI" id="CHEBI:83421"/>
        <dbReference type="ChEBI" id="CHEBI:456216"/>
        <dbReference type="EC" id="2.7.11.1"/>
    </reaction>
</comment>
<dbReference type="Pfam" id="PF08276">
    <property type="entry name" value="PAN_2"/>
    <property type="match status" value="1"/>
</dbReference>
<proteinExistence type="inferred from homology"/>
<dbReference type="GO" id="GO:0005524">
    <property type="term" value="F:ATP binding"/>
    <property type="evidence" value="ECO:0007669"/>
    <property type="project" value="UniProtKB-KW"/>
</dbReference>
<dbReference type="SUPFAM" id="SSF51110">
    <property type="entry name" value="alpha-D-mannose-specific plant lectins"/>
    <property type="match status" value="1"/>
</dbReference>
<dbReference type="InterPro" id="IPR003609">
    <property type="entry name" value="Pan_app"/>
</dbReference>
<keyword evidence="15" id="KW-0675">Receptor</keyword>
<dbReference type="KEGG" id="rarg:115749194"/>
<dbReference type="CDD" id="cd14066">
    <property type="entry name" value="STKc_IRAK"/>
    <property type="match status" value="1"/>
</dbReference>
<dbReference type="PROSITE" id="PS50011">
    <property type="entry name" value="PROTEIN_KINASE_DOM"/>
    <property type="match status" value="1"/>
</dbReference>
<dbReference type="SMART" id="SM00108">
    <property type="entry name" value="B_lectin"/>
    <property type="match status" value="1"/>
</dbReference>
<keyword evidence="14" id="KW-1015">Disulfide bond</keyword>
<keyword evidence="13 20" id="KW-0472">Membrane</keyword>
<keyword evidence="2" id="KW-1003">Cell membrane</keyword>
<dbReference type="GO" id="GO:0004674">
    <property type="term" value="F:protein serine/threonine kinase activity"/>
    <property type="evidence" value="ECO:0007669"/>
    <property type="project" value="UniProtKB-KW"/>
</dbReference>
<keyword evidence="3 19" id="KW-0723">Serine/threonine-protein kinase</keyword>
<keyword evidence="5 19" id="KW-0808">Transferase</keyword>
<dbReference type="InterPro" id="IPR000858">
    <property type="entry name" value="S_locus_glycoprot_dom"/>
</dbReference>
<evidence type="ECO:0000256" key="17">
    <source>
        <dbReference type="ARBA" id="ARBA00047899"/>
    </source>
</evidence>
<dbReference type="GO" id="GO:0030246">
    <property type="term" value="F:carbohydrate binding"/>
    <property type="evidence" value="ECO:0007669"/>
    <property type="project" value="UniProtKB-KW"/>
</dbReference>
<evidence type="ECO:0000256" key="18">
    <source>
        <dbReference type="ARBA" id="ARBA00048679"/>
    </source>
</evidence>
<dbReference type="OrthoDB" id="4062651at2759"/>
<accession>A0A8B8Q607</accession>
<evidence type="ECO:0000256" key="13">
    <source>
        <dbReference type="ARBA" id="ARBA00023136"/>
    </source>
</evidence>
<dbReference type="InterPro" id="IPR036426">
    <property type="entry name" value="Bulb-type_lectin_dom_sf"/>
</dbReference>
<keyword evidence="8" id="KW-0430">Lectin</keyword>
<evidence type="ECO:0000313" key="25">
    <source>
        <dbReference type="Proteomes" id="UP000827889"/>
    </source>
</evidence>
<evidence type="ECO:0000256" key="14">
    <source>
        <dbReference type="ARBA" id="ARBA00023157"/>
    </source>
</evidence>
<evidence type="ECO:0000259" key="22">
    <source>
        <dbReference type="PROSITE" id="PS50011"/>
    </source>
</evidence>
<feature type="domain" description="Protein kinase" evidence="22">
    <location>
        <begin position="488"/>
        <end position="763"/>
    </location>
</feature>
<dbReference type="Gene3D" id="2.90.10.10">
    <property type="entry name" value="Bulb-type lectin domain"/>
    <property type="match status" value="1"/>
</dbReference>
<evidence type="ECO:0000256" key="12">
    <source>
        <dbReference type="ARBA" id="ARBA00022989"/>
    </source>
</evidence>
<organism evidence="25 26">
    <name type="scientific">Rhodamnia argentea</name>
    <dbReference type="NCBI Taxonomy" id="178133"/>
    <lineage>
        <taxon>Eukaryota</taxon>
        <taxon>Viridiplantae</taxon>
        <taxon>Streptophyta</taxon>
        <taxon>Embryophyta</taxon>
        <taxon>Tracheophyta</taxon>
        <taxon>Spermatophyta</taxon>
        <taxon>Magnoliopsida</taxon>
        <taxon>eudicotyledons</taxon>
        <taxon>Gunneridae</taxon>
        <taxon>Pentapetalae</taxon>
        <taxon>rosids</taxon>
        <taxon>malvids</taxon>
        <taxon>Myrtales</taxon>
        <taxon>Myrtaceae</taxon>
        <taxon>Myrtoideae</taxon>
        <taxon>Myrteae</taxon>
        <taxon>Australasian group</taxon>
        <taxon>Rhodamnia</taxon>
    </lineage>
</organism>
<evidence type="ECO:0000259" key="23">
    <source>
        <dbReference type="PROSITE" id="PS50927"/>
    </source>
</evidence>
<dbReference type="FunFam" id="1.10.510.10:FF:000060">
    <property type="entry name" value="G-type lectin S-receptor-like serine/threonine-protein kinase"/>
    <property type="match status" value="1"/>
</dbReference>
<dbReference type="PROSITE" id="PS50927">
    <property type="entry name" value="BULB_LECTIN"/>
    <property type="match status" value="1"/>
</dbReference>
<dbReference type="FunFam" id="2.90.10.10:FF:000009">
    <property type="entry name" value="Receptor-like serine/threonine-protein kinase SD1-8"/>
    <property type="match status" value="1"/>
</dbReference>
<dbReference type="GO" id="GO:0005886">
    <property type="term" value="C:plasma membrane"/>
    <property type="evidence" value="ECO:0007669"/>
    <property type="project" value="UniProtKB-SubCell"/>
</dbReference>
<comment type="similarity">
    <text evidence="19">Belongs to the protein kinase superfamily. Ser/Thr protein kinase family.</text>
</comment>
<dbReference type="InterPro" id="IPR008271">
    <property type="entry name" value="Ser/Thr_kinase_AS"/>
</dbReference>
<keyword evidence="16" id="KW-0325">Glycoprotein</keyword>
<dbReference type="InterPro" id="IPR011009">
    <property type="entry name" value="Kinase-like_dom_sf"/>
</dbReference>
<evidence type="ECO:0000256" key="4">
    <source>
        <dbReference type="ARBA" id="ARBA00022553"/>
    </source>
</evidence>
<evidence type="ECO:0000256" key="6">
    <source>
        <dbReference type="ARBA" id="ARBA00022692"/>
    </source>
</evidence>
<dbReference type="InterPro" id="IPR000719">
    <property type="entry name" value="Prot_kinase_dom"/>
</dbReference>
<feature type="chain" id="PRO_5034256846" description="Receptor-like serine/threonine-protein kinase" evidence="21">
    <location>
        <begin position="20"/>
        <end position="804"/>
    </location>
</feature>
<evidence type="ECO:0000313" key="26">
    <source>
        <dbReference type="RefSeq" id="XP_030541767.1"/>
    </source>
</evidence>
<dbReference type="PROSITE" id="PS00108">
    <property type="entry name" value="PROTEIN_KINASE_ST"/>
    <property type="match status" value="1"/>
</dbReference>
<evidence type="ECO:0000256" key="8">
    <source>
        <dbReference type="ARBA" id="ARBA00022734"/>
    </source>
</evidence>
<comment type="catalytic activity">
    <reaction evidence="17 19">
        <text>L-threonyl-[protein] + ATP = O-phospho-L-threonyl-[protein] + ADP + H(+)</text>
        <dbReference type="Rhea" id="RHEA:46608"/>
        <dbReference type="Rhea" id="RHEA-COMP:11060"/>
        <dbReference type="Rhea" id="RHEA-COMP:11605"/>
        <dbReference type="ChEBI" id="CHEBI:15378"/>
        <dbReference type="ChEBI" id="CHEBI:30013"/>
        <dbReference type="ChEBI" id="CHEBI:30616"/>
        <dbReference type="ChEBI" id="CHEBI:61977"/>
        <dbReference type="ChEBI" id="CHEBI:456216"/>
        <dbReference type="EC" id="2.7.11.1"/>
    </reaction>
</comment>
<sequence>MVKLGTLFLVLLFSFTSRAEILFQLMQGQQLRDWEHLLAPQGTFKLGFFSPGSSSYRYLGIWYSKLPHNPDAVWVANPNNPIFNSSGVLNLDSDGRLKITANGGQTIVVSSNDPATTNVTLSLLDTGNLLLREVNSDGTVGRVLWQSFDHPASTLLPGMKLGLDIKAGTNWTLTSWLSDRDPAPGAFRLGVDPGSANQLVIWHHEEIYWTSGIWEDGGFQMAPELTQDKTAYEFSFVSDENEKYFTFSLKKSSTITRWEINLWGQIVQSTLANDGVTWLYSSTSSCNSNRNYSGAVCVDQKPSACRNGSELFVPQRGYYNKGELLFSDNNSSLTLSDCHSMCWNNCSCIAFGSLFTDGTGCEFWNRGGTYVPNDNFDVLYVLTSAVNNAEGGSTSKRKNRWWVWLVTATVLAAAMLILSYLLYLKRRKLMLLQNNEELETKRDHALLNQQKMPSNKFGNSNRLKRSKTSRSDFHQYSFSEVDAATDCFAPANKLGEGGFGPVHKGTLLDGQQIAVKRLSRNSGQGLEEFMNEITLIAELQHTNLVKLLGCCIQGEEKMLIYEYMPNKSLDSFLFDPVKRKLLDWNKRLSIIEGVAQGLLYLHKYSRLKVIHRDLKASNILLDDDMNPKISDFGMARIFGQNESRANTNRVVGTYGYMSPEYAMKGIFSVKSDVFSFGVLLLEIVTGRKNTVFTSSTPVGLLEQTWDLWSRGAILELMDPSLGSSCPKNELIRIIHVGLLCVQEGATDRPTMSDVISMITNDSVSLPDPKQAAYCIGKSESGESSSGKSNLYSINDVSISIMQAR</sequence>
<dbReference type="Pfam" id="PF01453">
    <property type="entry name" value="B_lectin"/>
    <property type="match status" value="1"/>
</dbReference>
<dbReference type="RefSeq" id="XP_030541767.1">
    <property type="nucleotide sequence ID" value="XM_030685907.2"/>
</dbReference>
<dbReference type="InterPro" id="IPR001480">
    <property type="entry name" value="Bulb-type_lectin_dom"/>
</dbReference>
<comment type="subcellular location">
    <subcellularLocation>
        <location evidence="1">Cell membrane</location>
        <topology evidence="1">Single-pass type I membrane protein</topology>
    </subcellularLocation>
</comment>
<protein>
    <recommendedName>
        <fullName evidence="19">Receptor-like serine/threonine-protein kinase</fullName>
        <ecNumber evidence="19">2.7.11.1</ecNumber>
    </recommendedName>
</protein>
<feature type="domain" description="Bulb-type lectin" evidence="23">
    <location>
        <begin position="22"/>
        <end position="144"/>
    </location>
</feature>
<dbReference type="PIRSF" id="PIRSF000641">
    <property type="entry name" value="SRK"/>
    <property type="match status" value="1"/>
</dbReference>
<dbReference type="EC" id="2.7.11.1" evidence="19"/>
<dbReference type="PANTHER" id="PTHR27002">
    <property type="entry name" value="RECEPTOR-LIKE SERINE/THREONINE-PROTEIN KINASE SD1-8"/>
    <property type="match status" value="1"/>
</dbReference>
<feature type="transmembrane region" description="Helical" evidence="20">
    <location>
        <begin position="401"/>
        <end position="423"/>
    </location>
</feature>
<evidence type="ECO:0000256" key="10">
    <source>
        <dbReference type="ARBA" id="ARBA00022777"/>
    </source>
</evidence>
<keyword evidence="9 19" id="KW-0547">Nucleotide-binding</keyword>
<dbReference type="SMART" id="SM00220">
    <property type="entry name" value="S_TKc"/>
    <property type="match status" value="1"/>
</dbReference>
<keyword evidence="6 20" id="KW-0812">Transmembrane</keyword>
<dbReference type="PROSITE" id="PS50948">
    <property type="entry name" value="PAN"/>
    <property type="match status" value="1"/>
</dbReference>
<feature type="signal peptide" evidence="21">
    <location>
        <begin position="1"/>
        <end position="19"/>
    </location>
</feature>
<evidence type="ECO:0000256" key="7">
    <source>
        <dbReference type="ARBA" id="ARBA00022729"/>
    </source>
</evidence>
<evidence type="ECO:0000256" key="9">
    <source>
        <dbReference type="ARBA" id="ARBA00022741"/>
    </source>
</evidence>
<keyword evidence="11 19" id="KW-0067">ATP-binding</keyword>
<dbReference type="InterPro" id="IPR021820">
    <property type="entry name" value="S-locus_recpt_kinase_C"/>
</dbReference>
<evidence type="ECO:0000256" key="1">
    <source>
        <dbReference type="ARBA" id="ARBA00004251"/>
    </source>
</evidence>
<keyword evidence="25" id="KW-1185">Reference proteome</keyword>
<evidence type="ECO:0000256" key="19">
    <source>
        <dbReference type="PIRNR" id="PIRNR000641"/>
    </source>
</evidence>
<dbReference type="Gene3D" id="1.10.510.10">
    <property type="entry name" value="Transferase(Phosphotransferase) domain 1"/>
    <property type="match status" value="1"/>
</dbReference>
<evidence type="ECO:0000256" key="5">
    <source>
        <dbReference type="ARBA" id="ARBA00022679"/>
    </source>
</evidence>
<evidence type="ECO:0000256" key="11">
    <source>
        <dbReference type="ARBA" id="ARBA00022840"/>
    </source>
</evidence>
<gene>
    <name evidence="26" type="primary">LOC115749194</name>
</gene>
<evidence type="ECO:0000256" key="3">
    <source>
        <dbReference type="ARBA" id="ARBA00022527"/>
    </source>
</evidence>
<keyword evidence="12 20" id="KW-1133">Transmembrane helix</keyword>
<dbReference type="InterPro" id="IPR001245">
    <property type="entry name" value="Ser-Thr/Tyr_kinase_cat_dom"/>
</dbReference>
<dbReference type="GO" id="GO:0048544">
    <property type="term" value="P:recognition of pollen"/>
    <property type="evidence" value="ECO:0007669"/>
    <property type="project" value="InterPro"/>
</dbReference>
<evidence type="ECO:0000256" key="16">
    <source>
        <dbReference type="ARBA" id="ARBA00023180"/>
    </source>
</evidence>
<evidence type="ECO:0000256" key="20">
    <source>
        <dbReference type="SAM" id="Phobius"/>
    </source>
</evidence>
<evidence type="ECO:0000256" key="2">
    <source>
        <dbReference type="ARBA" id="ARBA00022475"/>
    </source>
</evidence>
<dbReference type="Pfam" id="PF00954">
    <property type="entry name" value="S_locus_glycop"/>
    <property type="match status" value="1"/>
</dbReference>
<dbReference type="SUPFAM" id="SSF56112">
    <property type="entry name" value="Protein kinase-like (PK-like)"/>
    <property type="match status" value="1"/>
</dbReference>
<dbReference type="Pfam" id="PF07714">
    <property type="entry name" value="PK_Tyr_Ser-Thr"/>
    <property type="match status" value="1"/>
</dbReference>
<evidence type="ECO:0000256" key="21">
    <source>
        <dbReference type="SAM" id="SignalP"/>
    </source>
</evidence>
<evidence type="ECO:0000259" key="24">
    <source>
        <dbReference type="PROSITE" id="PS50948"/>
    </source>
</evidence>
<dbReference type="PANTHER" id="PTHR27002:SF827">
    <property type="entry name" value="RECEPTOR-LIKE SERINE_THREONINE-PROTEIN KINASE"/>
    <property type="match status" value="1"/>
</dbReference>
<keyword evidence="10 19" id="KW-0418">Kinase</keyword>
<dbReference type="Proteomes" id="UP000827889">
    <property type="component" value="Chromosome 4"/>
</dbReference>
<dbReference type="CDD" id="cd00028">
    <property type="entry name" value="B_lectin"/>
    <property type="match status" value="1"/>
</dbReference>
<evidence type="ECO:0000256" key="15">
    <source>
        <dbReference type="ARBA" id="ARBA00023170"/>
    </source>
</evidence>
<dbReference type="FunFam" id="3.30.200.20:FF:000195">
    <property type="entry name" value="G-type lectin S-receptor-like serine/threonine-protein kinase"/>
    <property type="match status" value="1"/>
</dbReference>
<dbReference type="GeneID" id="115749194"/>
<keyword evidence="7 21" id="KW-0732">Signal</keyword>
<dbReference type="Pfam" id="PF11883">
    <property type="entry name" value="DUF3403"/>
    <property type="match status" value="1"/>
</dbReference>
<dbReference type="AlphaFoldDB" id="A0A8B8Q607"/>
<dbReference type="Gene3D" id="3.30.200.20">
    <property type="entry name" value="Phosphorylase Kinase, domain 1"/>
    <property type="match status" value="1"/>
</dbReference>
<name>A0A8B8Q607_9MYRT</name>
<reference evidence="26" key="1">
    <citation type="submission" date="2025-08" db="UniProtKB">
        <authorList>
            <consortium name="RefSeq"/>
        </authorList>
    </citation>
    <scope>IDENTIFICATION</scope>
    <source>
        <tissue evidence="26">Leaf</tissue>
    </source>
</reference>
<keyword evidence="4" id="KW-0597">Phosphoprotein</keyword>